<feature type="transmembrane region" description="Helical" evidence="6">
    <location>
        <begin position="168"/>
        <end position="185"/>
    </location>
</feature>
<dbReference type="GO" id="GO:0005886">
    <property type="term" value="C:plasma membrane"/>
    <property type="evidence" value="ECO:0007669"/>
    <property type="project" value="TreeGrafter"/>
</dbReference>
<keyword evidence="2 6" id="KW-0812">Transmembrane</keyword>
<gene>
    <name evidence="7" type="ORF">A2569_01500</name>
</gene>
<feature type="transmembrane region" description="Helical" evidence="6">
    <location>
        <begin position="21"/>
        <end position="41"/>
    </location>
</feature>
<sequence length="384" mass="42181">MGRGAGAVTVTQFLGRVRIDWVLFGALIPVLGAGLVTMESFGSGGDYFFLRQLIWALVSVAAFFLVSAMDWSFLKRSGVLVALFVGMVAILAALFGLARSVRGVQSWLSIGGVSLQPADFAKLVLIVVLAKYFSRRHIEIANMRHILVSGLYAFIIFVLVFLQPDFGSAVIIFLIWLGMVTLSGINKRHLITVIAIGALAFVIAWTTVLEDYQKTRIETFLNPLSDIHGSGYNVYQSMVAVGSGQLVGKGVGLGTQSRLKFLPEYQTDFIFAAFAEEWGFVGVLILFLLYGIVFWRILVTARQGASNFESLYGLGVAIMLMSHFSIHVGMNIGMLPVTGLPLPFMSYGGSHLLMEFIALGILMSHRRSIRTFHRDDMQNEFVGV</sequence>
<name>A0A1G2QIH3_9BACT</name>
<dbReference type="PANTHER" id="PTHR30474:SF1">
    <property type="entry name" value="PEPTIDOGLYCAN GLYCOSYLTRANSFERASE MRDB"/>
    <property type="match status" value="1"/>
</dbReference>
<proteinExistence type="predicted"/>
<dbReference type="GO" id="GO:0008360">
    <property type="term" value="P:regulation of cell shape"/>
    <property type="evidence" value="ECO:0007669"/>
    <property type="project" value="UniProtKB-KW"/>
</dbReference>
<dbReference type="Proteomes" id="UP000177090">
    <property type="component" value="Unassembled WGS sequence"/>
</dbReference>
<feature type="transmembrane region" description="Helical" evidence="6">
    <location>
        <begin position="110"/>
        <end position="133"/>
    </location>
</feature>
<feature type="transmembrane region" description="Helical" evidence="6">
    <location>
        <begin position="145"/>
        <end position="162"/>
    </location>
</feature>
<evidence type="ECO:0000313" key="8">
    <source>
        <dbReference type="Proteomes" id="UP000177090"/>
    </source>
</evidence>
<evidence type="ECO:0000313" key="7">
    <source>
        <dbReference type="EMBL" id="OHA60218.1"/>
    </source>
</evidence>
<evidence type="ECO:0000256" key="6">
    <source>
        <dbReference type="SAM" id="Phobius"/>
    </source>
</evidence>
<feature type="transmembrane region" description="Helical" evidence="6">
    <location>
        <begin position="311"/>
        <end position="332"/>
    </location>
</feature>
<dbReference type="EMBL" id="MHTL01000017">
    <property type="protein sequence ID" value="OHA60218.1"/>
    <property type="molecule type" value="Genomic_DNA"/>
</dbReference>
<feature type="transmembrane region" description="Helical" evidence="6">
    <location>
        <begin position="278"/>
        <end position="299"/>
    </location>
</feature>
<feature type="transmembrane region" description="Helical" evidence="6">
    <location>
        <begin position="78"/>
        <end position="98"/>
    </location>
</feature>
<dbReference type="GO" id="GO:0051301">
    <property type="term" value="P:cell division"/>
    <property type="evidence" value="ECO:0007669"/>
    <property type="project" value="InterPro"/>
</dbReference>
<keyword evidence="4 6" id="KW-1133">Transmembrane helix</keyword>
<evidence type="ECO:0000256" key="4">
    <source>
        <dbReference type="ARBA" id="ARBA00022989"/>
    </source>
</evidence>
<dbReference type="InterPro" id="IPR011923">
    <property type="entry name" value="RodA/MrdB"/>
</dbReference>
<comment type="subcellular location">
    <subcellularLocation>
        <location evidence="1">Membrane</location>
        <topology evidence="1">Multi-pass membrane protein</topology>
    </subcellularLocation>
</comment>
<keyword evidence="5 6" id="KW-0472">Membrane</keyword>
<keyword evidence="3" id="KW-0133">Cell shape</keyword>
<feature type="transmembrane region" description="Helical" evidence="6">
    <location>
        <begin position="47"/>
        <end position="66"/>
    </location>
</feature>
<accession>A0A1G2QIH3</accession>
<dbReference type="GO" id="GO:0032153">
    <property type="term" value="C:cell division site"/>
    <property type="evidence" value="ECO:0007669"/>
    <property type="project" value="TreeGrafter"/>
</dbReference>
<dbReference type="InterPro" id="IPR001182">
    <property type="entry name" value="FtsW/RodA"/>
</dbReference>
<dbReference type="AlphaFoldDB" id="A0A1G2QIH3"/>
<dbReference type="GO" id="GO:0015648">
    <property type="term" value="F:lipid-linked peptidoglycan transporter activity"/>
    <property type="evidence" value="ECO:0007669"/>
    <property type="project" value="TreeGrafter"/>
</dbReference>
<protein>
    <submittedName>
        <fullName evidence="7">Rod shape-determining protein RodA</fullName>
    </submittedName>
</protein>
<evidence type="ECO:0000256" key="1">
    <source>
        <dbReference type="ARBA" id="ARBA00004141"/>
    </source>
</evidence>
<feature type="transmembrane region" description="Helical" evidence="6">
    <location>
        <begin position="190"/>
        <end position="208"/>
    </location>
</feature>
<organism evidence="7 8">
    <name type="scientific">Candidatus Vogelbacteria bacterium RIFOXYD1_FULL_51_18</name>
    <dbReference type="NCBI Taxonomy" id="1802440"/>
    <lineage>
        <taxon>Bacteria</taxon>
        <taxon>Candidatus Vogeliibacteriota</taxon>
    </lineage>
</organism>
<dbReference type="STRING" id="1802440.A2569_01500"/>
<comment type="caution">
    <text evidence="7">The sequence shown here is derived from an EMBL/GenBank/DDBJ whole genome shotgun (WGS) entry which is preliminary data.</text>
</comment>
<reference evidence="7 8" key="1">
    <citation type="journal article" date="2016" name="Nat. Commun.">
        <title>Thousands of microbial genomes shed light on interconnected biogeochemical processes in an aquifer system.</title>
        <authorList>
            <person name="Anantharaman K."/>
            <person name="Brown C.T."/>
            <person name="Hug L.A."/>
            <person name="Sharon I."/>
            <person name="Castelle C.J."/>
            <person name="Probst A.J."/>
            <person name="Thomas B.C."/>
            <person name="Singh A."/>
            <person name="Wilkins M.J."/>
            <person name="Karaoz U."/>
            <person name="Brodie E.L."/>
            <person name="Williams K.H."/>
            <person name="Hubbard S.S."/>
            <person name="Banfield J.F."/>
        </authorList>
    </citation>
    <scope>NUCLEOTIDE SEQUENCE [LARGE SCALE GENOMIC DNA]</scope>
</reference>
<dbReference type="Pfam" id="PF01098">
    <property type="entry name" value="FTSW_RODA_SPOVE"/>
    <property type="match status" value="1"/>
</dbReference>
<evidence type="ECO:0000256" key="3">
    <source>
        <dbReference type="ARBA" id="ARBA00022960"/>
    </source>
</evidence>
<dbReference type="NCBIfam" id="TIGR02210">
    <property type="entry name" value="rodA_shape"/>
    <property type="match status" value="1"/>
</dbReference>
<evidence type="ECO:0000256" key="5">
    <source>
        <dbReference type="ARBA" id="ARBA00023136"/>
    </source>
</evidence>
<dbReference type="PANTHER" id="PTHR30474">
    <property type="entry name" value="CELL CYCLE PROTEIN"/>
    <property type="match status" value="1"/>
</dbReference>
<feature type="transmembrane region" description="Helical" evidence="6">
    <location>
        <begin position="344"/>
        <end position="364"/>
    </location>
</feature>
<evidence type="ECO:0000256" key="2">
    <source>
        <dbReference type="ARBA" id="ARBA00022692"/>
    </source>
</evidence>